<dbReference type="FunFam" id="2.60.40.10:FF:000745">
    <property type="entry name" value="Myomesin 3"/>
    <property type="match status" value="1"/>
</dbReference>
<evidence type="ECO:0000256" key="4">
    <source>
        <dbReference type="ARBA" id="ARBA00022737"/>
    </source>
</evidence>
<dbReference type="SUPFAM" id="SSF49265">
    <property type="entry name" value="Fibronectin type III"/>
    <property type="match status" value="3"/>
</dbReference>
<dbReference type="Pfam" id="PF07679">
    <property type="entry name" value="I-set"/>
    <property type="match status" value="3"/>
</dbReference>
<feature type="domain" description="Ig-like" evidence="12">
    <location>
        <begin position="1152"/>
        <end position="1237"/>
    </location>
</feature>
<dbReference type="FunFam" id="2.60.40.10:FF:000134">
    <property type="entry name" value="Myomesin 1"/>
    <property type="match status" value="1"/>
</dbReference>
<keyword evidence="3" id="KW-0963">Cytoplasm</keyword>
<feature type="domain" description="Fibronectin type-III" evidence="13">
    <location>
        <begin position="407"/>
        <end position="502"/>
    </location>
</feature>
<dbReference type="FunFam" id="2.60.40.10:FF:000124">
    <property type="entry name" value="Myomesin 1"/>
    <property type="match status" value="1"/>
</dbReference>
<reference evidence="14" key="1">
    <citation type="submission" date="2025-08" db="UniProtKB">
        <authorList>
            <consortium name="Ensembl"/>
        </authorList>
    </citation>
    <scope>IDENTIFICATION</scope>
    <source>
        <strain evidence="14">Glennie</strain>
    </source>
</reference>
<feature type="domain" description="Fibronectin type-III" evidence="13">
    <location>
        <begin position="735"/>
        <end position="835"/>
    </location>
</feature>
<evidence type="ECO:0000256" key="1">
    <source>
        <dbReference type="ARBA" id="ARBA00011738"/>
    </source>
</evidence>
<dbReference type="FunFam" id="2.60.40.10:FF:000821">
    <property type="entry name" value="Myomesin 3"/>
    <property type="match status" value="1"/>
</dbReference>
<comment type="function">
    <text evidence="8">May link the intermediate filament cytoskeleton to the M-disk of the myofibrils in striated muscle.</text>
</comment>
<evidence type="ECO:0000256" key="5">
    <source>
        <dbReference type="ARBA" id="ARBA00023054"/>
    </source>
</evidence>
<evidence type="ECO:0000256" key="9">
    <source>
        <dbReference type="ARBA" id="ARBA00071819"/>
    </source>
</evidence>
<reference evidence="14" key="2">
    <citation type="submission" date="2025-09" db="UniProtKB">
        <authorList>
            <consortium name="Ensembl"/>
        </authorList>
    </citation>
    <scope>IDENTIFICATION</scope>
    <source>
        <strain evidence="14">Glennie</strain>
    </source>
</reference>
<feature type="domain" description="Fibronectin type-III" evidence="13">
    <location>
        <begin position="535"/>
        <end position="630"/>
    </location>
</feature>
<dbReference type="CDD" id="cd00063">
    <property type="entry name" value="FN3"/>
    <property type="match status" value="5"/>
</dbReference>
<feature type="domain" description="Ig-like" evidence="12">
    <location>
        <begin position="184"/>
        <end position="277"/>
    </location>
</feature>
<dbReference type="PANTHER" id="PTHR13817:SF89">
    <property type="entry name" value="MYOMESIN-3"/>
    <property type="match status" value="1"/>
</dbReference>
<dbReference type="FunFam" id="2.60.40.10:FF:000069">
    <property type="entry name" value="Alpha-protein kinase 3"/>
    <property type="match status" value="1"/>
</dbReference>
<dbReference type="InterPro" id="IPR013783">
    <property type="entry name" value="Ig-like_fold"/>
</dbReference>
<feature type="region of interest" description="Disordered" evidence="11">
    <location>
        <begin position="1"/>
        <end position="40"/>
    </location>
</feature>
<keyword evidence="5" id="KW-0175">Coiled coil</keyword>
<keyword evidence="4" id="KW-0677">Repeat</keyword>
<gene>
    <name evidence="14" type="primary">MYOM3</name>
</gene>
<dbReference type="PROSITE" id="PS50853">
    <property type="entry name" value="FN3"/>
    <property type="match status" value="5"/>
</dbReference>
<dbReference type="SMART" id="SM00408">
    <property type="entry name" value="IGc2"/>
    <property type="match status" value="2"/>
</dbReference>
<feature type="domain" description="Ig-like" evidence="12">
    <location>
        <begin position="893"/>
        <end position="1019"/>
    </location>
</feature>
<dbReference type="SMART" id="SM00409">
    <property type="entry name" value="IG"/>
    <property type="match status" value="5"/>
</dbReference>
<evidence type="ECO:0000256" key="10">
    <source>
        <dbReference type="ARBA" id="ARBA00082261"/>
    </source>
</evidence>
<protein>
    <recommendedName>
        <fullName evidence="9">Myomesin-3</fullName>
    </recommendedName>
    <alternativeName>
        <fullName evidence="10">Myomesin family member 3</fullName>
    </alternativeName>
</protein>
<name>A0A6I8NSR8_ORNAN</name>
<dbReference type="InterPro" id="IPR050964">
    <property type="entry name" value="Striated_Muscle_Regulatory"/>
</dbReference>
<evidence type="ECO:0000256" key="11">
    <source>
        <dbReference type="SAM" id="MobiDB-lite"/>
    </source>
</evidence>
<accession>A0A6I8NSR8</accession>
<feature type="domain" description="Fibronectin type-III" evidence="13">
    <location>
        <begin position="636"/>
        <end position="729"/>
    </location>
</feature>
<dbReference type="FunFam" id="2.60.40.10:FF:000197">
    <property type="entry name" value="Myomesin 1"/>
    <property type="match status" value="1"/>
</dbReference>
<evidence type="ECO:0000256" key="2">
    <source>
        <dbReference type="ARBA" id="ARBA00022433"/>
    </source>
</evidence>
<evidence type="ECO:0000256" key="8">
    <source>
        <dbReference type="ARBA" id="ARBA00053644"/>
    </source>
</evidence>
<dbReference type="GeneTree" id="ENSGT00940000158669"/>
<evidence type="ECO:0000256" key="6">
    <source>
        <dbReference type="ARBA" id="ARBA00023319"/>
    </source>
</evidence>
<comment type="subunit">
    <text evidence="1">Homodimer.</text>
</comment>
<proteinExistence type="predicted"/>
<evidence type="ECO:0000256" key="7">
    <source>
        <dbReference type="ARBA" id="ARBA00037833"/>
    </source>
</evidence>
<evidence type="ECO:0000313" key="14">
    <source>
        <dbReference type="Ensembl" id="ENSOANP00000044051.1"/>
    </source>
</evidence>
<feature type="domain" description="Fibronectin type-III" evidence="13">
    <location>
        <begin position="837"/>
        <end position="933"/>
    </location>
</feature>
<dbReference type="InterPro" id="IPR007110">
    <property type="entry name" value="Ig-like_dom"/>
</dbReference>
<dbReference type="PANTHER" id="PTHR13817">
    <property type="entry name" value="TITIN"/>
    <property type="match status" value="1"/>
</dbReference>
<dbReference type="PRINTS" id="PR00014">
    <property type="entry name" value="FNTYPEIII"/>
</dbReference>
<dbReference type="SUPFAM" id="SSF48726">
    <property type="entry name" value="Immunoglobulin"/>
    <property type="match status" value="4"/>
</dbReference>
<keyword evidence="2" id="KW-0514">Muscle protein</keyword>
<dbReference type="SMART" id="SM00060">
    <property type="entry name" value="FN3"/>
    <property type="match status" value="5"/>
</dbReference>
<dbReference type="InterPro" id="IPR003961">
    <property type="entry name" value="FN3_dom"/>
</dbReference>
<dbReference type="CDD" id="cd00096">
    <property type="entry name" value="Ig"/>
    <property type="match status" value="1"/>
</dbReference>
<dbReference type="GO" id="GO:0045214">
    <property type="term" value="P:sarcomere organization"/>
    <property type="evidence" value="ECO:0000318"/>
    <property type="project" value="GO_Central"/>
</dbReference>
<dbReference type="InterPro" id="IPR013098">
    <property type="entry name" value="Ig_I-set"/>
</dbReference>
<dbReference type="PROSITE" id="PS50835">
    <property type="entry name" value="IG_LIKE"/>
    <property type="match status" value="5"/>
</dbReference>
<keyword evidence="15" id="KW-1185">Reference proteome</keyword>
<feature type="domain" description="Ig-like" evidence="12">
    <location>
        <begin position="300"/>
        <end position="376"/>
    </location>
</feature>
<dbReference type="GO" id="GO:0031430">
    <property type="term" value="C:M band"/>
    <property type="evidence" value="ECO:0000318"/>
    <property type="project" value="GO_Central"/>
</dbReference>
<dbReference type="Gene3D" id="2.60.40.10">
    <property type="entry name" value="Immunoglobulins"/>
    <property type="match status" value="12"/>
</dbReference>
<comment type="subcellular location">
    <subcellularLocation>
        <location evidence="7">Cytoplasm</location>
        <location evidence="7">Myofibril</location>
        <location evidence="7">Sarcomere</location>
        <location evidence="7">M line</location>
    </subcellularLocation>
</comment>
<evidence type="ECO:0000259" key="13">
    <source>
        <dbReference type="PROSITE" id="PS50853"/>
    </source>
</evidence>
<evidence type="ECO:0000313" key="15">
    <source>
        <dbReference type="Proteomes" id="UP000002279"/>
    </source>
</evidence>
<sequence length="1460" mass="161118">MDVALLPRGPLGEQTPENHPGGVPSSGLAGRPSPQARVCSLPPPSSLPVSFSLYLPLPLGLSLSALPPSPSVSACLRLSASAVGSEEAEQFSACDYSIAAALALTAAPNASREINLRMDRSEMELEKRDQKTVLFGNDLEKMENAVLWSCRRLRIKTDYSWLRRRTEKKSREGKELIELSRSLPPTFWIPLRSHAVWERMGVVLTCVVSASPPPRVTWYRNEEPIDPRQSPAGKYRVKNRSGVLTLEISWCTVEDSGRYSVIVTNSYGQASSFAKVLIRKYHGKESGFDSEIFKRSPLGPEAEFTSTLRPVFAREKEAFSLSCSLSRDLSEDRRAVQWFRDGSPLPDSTRRQSRYGPREASLTVSCAFKEDEGFYTVRLPAFPAAQEQSTYVFVGDAAAETAGAPGSPLDVRCHDVNGDCLVLTWLPPSDHGGSPVVGYSIERCQGDSGTWLPCGWAPGRTCRFPVGGLTEGQTYRFRLRATNAAGAGLPSKASRPVTLRDPGEADRITEIPFDFGNKIIINKDEIEEPVTIPLPPTNVRALEVREGYVVLAWDEPAPRGRAPLSYVLEKSVAGSDLWQGVSQEAPVSSPRFALLDLEAGKTYRFRARTLNRHGLSDPSAPSGPVSLAGKLATLPPPARVQAFRDTNTSVSLHWEETEDLSGHFGYYIYSRETGATEWQTVNNKPLQGNKFTIPGLRTGKEYEFCVRSVGEAGVGEDAARSEPLTVKQAIATPSAPYDFVLLACGRDHMVIGWKPPRRRGGGKILGYFLDRHDASEPRWRPVSRAPVSTRVCKVSGLSEGHFYEFQARAVNLAGVGELSAPSELFECSEWTTAQPGPPYDLRGTEVRDHSLLLLWEPPLYPGASPVTGYRVEVSQEGSSEWKELGTDRLSRGPQVSDLEPGKSYLFRVRAVNAAGEGPPSVPCDPVLMETRPGTRELEVGVDEEGRIFLAFEAPEAPDSSTFQWAKDYEGPPDPKRVDVEDKAGKSKVILKEPSEKDLGTYSVVVTDADEDISASHTLTEEELNRLKKLSHEIKNPVIQLISGWNVDFLDKGEVRLWLQVEKLSPAAELHLIFNNRELTSSPTHRIQFDREGGLVELVIPDFSEKDRGTYTAQLRDGKARNQISLALVDDSFDKVLKESSDKRRDWKKKQGPYFSEALRWKATDDCRLLLTCQATNTKKETRFQWLLQKREHPEGRYDAQSGAALLGLEKLTKDNKGVYSAMVSDDRGEDETTLDLTGAGSHAASLTLPPSRPALSATPLTIRGTVEGIEIFSRVKFYDPEFLKTTWYHKDKRLDSGDRVKAGSLGAEVWLRILDPKDSDRGKYTLELLAGKEARKLTADLSGQGEGHQVGSLPDRAKVVKGLPDVATIMEDKTLCLTCIVSGEPAPEISWLKNDRPVAFGERCRMETKGPAVTVTIDKVQSEDSGRYAIFVRNQYGAEEGHVTISVFKHGEEPGPLRPE</sequence>
<dbReference type="FunFam" id="2.60.40.10:FF:000029">
    <property type="entry name" value="Myomesin 1"/>
    <property type="match status" value="2"/>
</dbReference>
<dbReference type="InterPro" id="IPR003598">
    <property type="entry name" value="Ig_sub2"/>
</dbReference>
<keyword evidence="2" id="KW-0787">Thick filament</keyword>
<keyword evidence="6" id="KW-0393">Immunoglobulin domain</keyword>
<dbReference type="FunCoup" id="A0A6I8NSR8">
    <property type="interactions" value="16"/>
</dbReference>
<dbReference type="Bgee" id="ENSOANG00000013487">
    <property type="expression patterns" value="Expressed in testis and 5 other cell types or tissues"/>
</dbReference>
<dbReference type="Pfam" id="PF00041">
    <property type="entry name" value="fn3"/>
    <property type="match status" value="5"/>
</dbReference>
<dbReference type="Proteomes" id="UP000002279">
    <property type="component" value="Unplaced"/>
</dbReference>
<dbReference type="OMA" id="VTNTNKD"/>
<evidence type="ECO:0000259" key="12">
    <source>
        <dbReference type="PROSITE" id="PS50835"/>
    </source>
</evidence>
<dbReference type="GO" id="GO:0042803">
    <property type="term" value="F:protein homodimerization activity"/>
    <property type="evidence" value="ECO:0007669"/>
    <property type="project" value="Ensembl"/>
</dbReference>
<dbReference type="InterPro" id="IPR003599">
    <property type="entry name" value="Ig_sub"/>
</dbReference>
<dbReference type="InterPro" id="IPR036179">
    <property type="entry name" value="Ig-like_dom_sf"/>
</dbReference>
<dbReference type="FunFam" id="2.60.40.10:FF:000192">
    <property type="entry name" value="Myomesin 1"/>
    <property type="match status" value="1"/>
</dbReference>
<dbReference type="InterPro" id="IPR036116">
    <property type="entry name" value="FN3_sf"/>
</dbReference>
<dbReference type="FunFam" id="2.60.40.10:FF:002172">
    <property type="entry name" value="Myomesin 1a (skelemin)"/>
    <property type="match status" value="1"/>
</dbReference>
<feature type="domain" description="Ig-like" evidence="12">
    <location>
        <begin position="1354"/>
        <end position="1446"/>
    </location>
</feature>
<dbReference type="Ensembl" id="ENSOANT00000051031.1">
    <property type="protein sequence ID" value="ENSOANP00000044051.1"/>
    <property type="gene ID" value="ENSOANG00000013487.3"/>
</dbReference>
<organism evidence="14 15">
    <name type="scientific">Ornithorhynchus anatinus</name>
    <name type="common">Duckbill platypus</name>
    <dbReference type="NCBI Taxonomy" id="9258"/>
    <lineage>
        <taxon>Eukaryota</taxon>
        <taxon>Metazoa</taxon>
        <taxon>Chordata</taxon>
        <taxon>Craniata</taxon>
        <taxon>Vertebrata</taxon>
        <taxon>Euteleostomi</taxon>
        <taxon>Mammalia</taxon>
        <taxon>Monotremata</taxon>
        <taxon>Ornithorhynchidae</taxon>
        <taxon>Ornithorhynchus</taxon>
    </lineage>
</organism>
<evidence type="ECO:0000256" key="3">
    <source>
        <dbReference type="ARBA" id="ARBA00022490"/>
    </source>
</evidence>
<dbReference type="InParanoid" id="A0A6I8NSR8"/>
<dbReference type="GO" id="GO:0032982">
    <property type="term" value="C:myosin filament"/>
    <property type="evidence" value="ECO:0007669"/>
    <property type="project" value="UniProtKB-KW"/>
</dbReference>